<name>A0A9X1UZ41_9FLAO</name>
<organism evidence="1 2">
    <name type="scientific">Christiangramia crocea</name>
    <dbReference type="NCBI Taxonomy" id="2904124"/>
    <lineage>
        <taxon>Bacteria</taxon>
        <taxon>Pseudomonadati</taxon>
        <taxon>Bacteroidota</taxon>
        <taxon>Flavobacteriia</taxon>
        <taxon>Flavobacteriales</taxon>
        <taxon>Flavobacteriaceae</taxon>
        <taxon>Christiangramia</taxon>
    </lineage>
</organism>
<dbReference type="EMBL" id="JAJSON010000026">
    <property type="protein sequence ID" value="MCG9972965.1"/>
    <property type="molecule type" value="Genomic_DNA"/>
</dbReference>
<reference evidence="1" key="1">
    <citation type="submission" date="2021-12" db="EMBL/GenBank/DDBJ databases">
        <title>Description of Gramella crocea sp. nov., a new bacterium isolated from activated sludge.</title>
        <authorList>
            <person name="Zhang X."/>
        </authorList>
    </citation>
    <scope>NUCLEOTIDE SEQUENCE</scope>
    <source>
        <strain evidence="1">YB25</strain>
    </source>
</reference>
<dbReference type="InterPro" id="IPR032577">
    <property type="entry name" value="DUF4920"/>
</dbReference>
<dbReference type="Pfam" id="PF16267">
    <property type="entry name" value="DUF4920"/>
    <property type="match status" value="1"/>
</dbReference>
<dbReference type="AlphaFoldDB" id="A0A9X1UZ41"/>
<proteinExistence type="predicted"/>
<keyword evidence="2" id="KW-1185">Reference proteome</keyword>
<sequence>MRTSLLIGFILLIFTSCKEIRTEKKKLASPEIQQDYESFGEEISARSSLSAEEMKQKYQNLTAGDTIQTKFTTTVNSVCKMKGCWMRLELPGIEENPMVKFKDYGFFVPKDVEGREVIVEGLAFIEETSVEDQKHFAEDAGKSGEEIDAIKKPKRTLGFLAHGVLLKE</sequence>
<protein>
    <submittedName>
        <fullName evidence="1">DUF4920 domain-containing protein</fullName>
    </submittedName>
</protein>
<evidence type="ECO:0000313" key="1">
    <source>
        <dbReference type="EMBL" id="MCG9972965.1"/>
    </source>
</evidence>
<evidence type="ECO:0000313" key="2">
    <source>
        <dbReference type="Proteomes" id="UP001139344"/>
    </source>
</evidence>
<comment type="caution">
    <text evidence="1">The sequence shown here is derived from an EMBL/GenBank/DDBJ whole genome shotgun (WGS) entry which is preliminary data.</text>
</comment>
<accession>A0A9X1UZ41</accession>
<dbReference type="Proteomes" id="UP001139344">
    <property type="component" value="Unassembled WGS sequence"/>
</dbReference>
<dbReference type="PROSITE" id="PS51257">
    <property type="entry name" value="PROKAR_LIPOPROTEIN"/>
    <property type="match status" value="1"/>
</dbReference>
<dbReference type="RefSeq" id="WP_240100328.1">
    <property type="nucleotide sequence ID" value="NZ_JAJSON010000026.1"/>
</dbReference>
<gene>
    <name evidence="1" type="ORF">LU635_15040</name>
</gene>